<evidence type="ECO:0000313" key="2">
    <source>
        <dbReference type="Proteomes" id="UP000318833"/>
    </source>
</evidence>
<evidence type="ECO:0000313" key="1">
    <source>
        <dbReference type="EMBL" id="TSE09615.1"/>
    </source>
</evidence>
<dbReference type="Proteomes" id="UP000318833">
    <property type="component" value="Unassembled WGS sequence"/>
</dbReference>
<organism evidence="1 2">
    <name type="scientific">Aquimarina algiphila</name>
    <dbReference type="NCBI Taxonomy" id="2047982"/>
    <lineage>
        <taxon>Bacteria</taxon>
        <taxon>Pseudomonadati</taxon>
        <taxon>Bacteroidota</taxon>
        <taxon>Flavobacteriia</taxon>
        <taxon>Flavobacteriales</taxon>
        <taxon>Flavobacteriaceae</taxon>
        <taxon>Aquimarina</taxon>
    </lineage>
</organism>
<dbReference type="RefSeq" id="WP_109436501.1">
    <property type="nucleotide sequence ID" value="NZ_CANLFO010000009.1"/>
</dbReference>
<sequence length="245" mass="29290">MKIRLLFFSSLFCFISYGQLLNKNNPDYYNWFDTFIGIENTGLYNGVLYTEKYNLIHKKHQFFNSSDFIPGSVSYEGKEYYGLMIKYNIYEDKVLIKLSNKFGVRTLQLISSNVDNFSIGDHKFVNIRSGISTTKESGFYEVLTSNDRFVFYKKHHKIKKELFKEDRLLYDFLDRESYFLFYNDSYYLIRTKSELNRVFPELKKDITTFYNANKTVRKSNSDMFWILLMKKIHSLISNNNNSIKE</sequence>
<name>A0A554VMS7_9FLAO</name>
<protein>
    <submittedName>
        <fullName evidence="1">Uncharacterized protein</fullName>
    </submittedName>
</protein>
<gene>
    <name evidence="1" type="ORF">FOF46_07855</name>
</gene>
<keyword evidence="2" id="KW-1185">Reference proteome</keyword>
<dbReference type="AlphaFoldDB" id="A0A554VMS7"/>
<dbReference type="OrthoDB" id="1187639at2"/>
<comment type="caution">
    <text evidence="1">The sequence shown here is derived from an EMBL/GenBank/DDBJ whole genome shotgun (WGS) entry which is preliminary data.</text>
</comment>
<reference evidence="1 2" key="1">
    <citation type="submission" date="2019-07" db="EMBL/GenBank/DDBJ databases">
        <title>The draft genome sequence of Aquimarina algiphila M91.</title>
        <authorList>
            <person name="Meng X."/>
        </authorList>
    </citation>
    <scope>NUCLEOTIDE SEQUENCE [LARGE SCALE GENOMIC DNA]</scope>
    <source>
        <strain evidence="1 2">M91</strain>
    </source>
</reference>
<accession>A0A554VMS7</accession>
<proteinExistence type="predicted"/>
<dbReference type="EMBL" id="VLNR01000012">
    <property type="protein sequence ID" value="TSE09615.1"/>
    <property type="molecule type" value="Genomic_DNA"/>
</dbReference>